<dbReference type="EC" id="2.3.1.-" evidence="3"/>
<name>A0ABS6C8K6_9ACTN</name>
<reference evidence="3 4" key="1">
    <citation type="submission" date="2021-06" db="EMBL/GenBank/DDBJ databases">
        <authorList>
            <person name="Pan X."/>
        </authorList>
    </citation>
    <scope>NUCLEOTIDE SEQUENCE [LARGE SCALE GENOMIC DNA]</scope>
    <source>
        <strain evidence="3 4">4503</strain>
    </source>
</reference>
<sequence length="401" mass="43042">MTEVDVRVLDNSERRAAHDVARGAQHLAAVSDGEWAYVRDLHEHGPVLGAFLGESLAGTVRLIPSGLALPGGVTVPMAATTGSGVRADRTGRGVFTGLRRESLRLAAEQGFPVMGNLVTGAMLYGRFGHGVGTRSRAVRLNPREARLRPEVPTDGDVRLVDPEASIGLLPRLYEGLGPYRPGVMDRSAHWWRAKWERLVRAGKSPSVAVHRGPDGDDGFAVYEAKRSGPGPRVTLMVTDFHAARPEAVAGLWRFLLGIDLVEEVCARRRPTDELVEGMLVNWRACRTHALDDDLWLRLVDLPKALDARAYGDGDPLVVGVVDDVLPGNSANYLISPAGAAPTEERPQLTLSVQALAMAYLGTMSFAALASVGSVRVLDDKALPGADRLFGARPAAFCGTLF</sequence>
<evidence type="ECO:0000313" key="4">
    <source>
        <dbReference type="Proteomes" id="UP000720508"/>
    </source>
</evidence>
<dbReference type="EMBL" id="JAHLEM010000028">
    <property type="protein sequence ID" value="MBU3863230.1"/>
    <property type="molecule type" value="Genomic_DNA"/>
</dbReference>
<dbReference type="RefSeq" id="WP_216340119.1">
    <property type="nucleotide sequence ID" value="NZ_JAHLEM010000028.1"/>
</dbReference>
<dbReference type="Pfam" id="PF13530">
    <property type="entry name" value="SCP2_2"/>
    <property type="match status" value="1"/>
</dbReference>
<dbReference type="InterPro" id="IPR025559">
    <property type="entry name" value="Eis_dom"/>
</dbReference>
<evidence type="ECO:0000259" key="2">
    <source>
        <dbReference type="Pfam" id="PF17668"/>
    </source>
</evidence>
<evidence type="ECO:0000313" key="3">
    <source>
        <dbReference type="EMBL" id="MBU3863230.1"/>
    </source>
</evidence>
<feature type="domain" description="Enhanced intracellular survival protein" evidence="1">
    <location>
        <begin position="301"/>
        <end position="397"/>
    </location>
</feature>
<dbReference type="Proteomes" id="UP000720508">
    <property type="component" value="Unassembled WGS sequence"/>
</dbReference>
<accession>A0ABS6C8K6</accession>
<dbReference type="Pfam" id="PF17668">
    <property type="entry name" value="Acetyltransf_17"/>
    <property type="match status" value="1"/>
</dbReference>
<dbReference type="PANTHER" id="PTHR37817">
    <property type="entry name" value="N-ACETYLTRANSFERASE EIS"/>
    <property type="match status" value="1"/>
</dbReference>
<organism evidence="3 4">
    <name type="scientific">Streptomyces niphimycinicus</name>
    <dbReference type="NCBI Taxonomy" id="2842201"/>
    <lineage>
        <taxon>Bacteria</taxon>
        <taxon>Bacillati</taxon>
        <taxon>Actinomycetota</taxon>
        <taxon>Actinomycetes</taxon>
        <taxon>Kitasatosporales</taxon>
        <taxon>Streptomycetaceae</taxon>
        <taxon>Streptomyces</taxon>
    </lineage>
</organism>
<gene>
    <name evidence="3" type="ORF">KN815_03700</name>
</gene>
<dbReference type="PANTHER" id="PTHR37817:SF1">
    <property type="entry name" value="N-ACETYLTRANSFERASE EIS"/>
    <property type="match status" value="1"/>
</dbReference>
<dbReference type="GO" id="GO:0016746">
    <property type="term" value="F:acyltransferase activity"/>
    <property type="evidence" value="ECO:0007669"/>
    <property type="project" value="UniProtKB-KW"/>
</dbReference>
<dbReference type="InterPro" id="IPR041380">
    <property type="entry name" value="Acetyltransf_17"/>
</dbReference>
<evidence type="ECO:0000259" key="1">
    <source>
        <dbReference type="Pfam" id="PF13530"/>
    </source>
</evidence>
<protein>
    <submittedName>
        <fullName evidence="3">GNAT family N-acetyltransferase</fullName>
        <ecNumber evidence="3">2.3.1.-</ecNumber>
    </submittedName>
</protein>
<proteinExistence type="predicted"/>
<comment type="caution">
    <text evidence="3">The sequence shown here is derived from an EMBL/GenBank/DDBJ whole genome shotgun (WGS) entry which is preliminary data.</text>
</comment>
<feature type="domain" description="Eis-like acetyltransferase" evidence="2">
    <location>
        <begin position="182"/>
        <end position="290"/>
    </location>
</feature>
<keyword evidence="4" id="KW-1185">Reference proteome</keyword>
<dbReference type="InterPro" id="IPR051554">
    <property type="entry name" value="Acetyltransferase_Eis"/>
</dbReference>
<keyword evidence="3" id="KW-0012">Acyltransferase</keyword>
<keyword evidence="3" id="KW-0808">Transferase</keyword>
<dbReference type="Pfam" id="PF13527">
    <property type="entry name" value="Acetyltransf_9"/>
    <property type="match status" value="1"/>
</dbReference>